<dbReference type="GO" id="GO:0006457">
    <property type="term" value="P:protein folding"/>
    <property type="evidence" value="ECO:0007669"/>
    <property type="project" value="InterPro"/>
</dbReference>
<dbReference type="InterPro" id="IPR050183">
    <property type="entry name" value="DsbB"/>
</dbReference>
<keyword evidence="4 6" id="KW-1133">Transmembrane helix</keyword>
<evidence type="ECO:0000256" key="6">
    <source>
        <dbReference type="SAM" id="Phobius"/>
    </source>
</evidence>
<accession>A0A8J6YUC3</accession>
<dbReference type="Proteomes" id="UP000609121">
    <property type="component" value="Unassembled WGS sequence"/>
</dbReference>
<dbReference type="GO" id="GO:0015035">
    <property type="term" value="F:protein-disulfide reductase activity"/>
    <property type="evidence" value="ECO:0007669"/>
    <property type="project" value="InterPro"/>
</dbReference>
<dbReference type="GO" id="GO:0005886">
    <property type="term" value="C:plasma membrane"/>
    <property type="evidence" value="ECO:0007669"/>
    <property type="project" value="UniProtKB-SubCell"/>
</dbReference>
<sequence>MTLSLPRGAALLAGAGSLGLLLGAFGFQYIGAIPPCPMCLWQRWPHALAAILGVAAATTGRVRLCALAGAAAMTVSTGLGIFHSGVERHWWDGPSTCTSSAQQGLEGSALFDQIMNAPLVRCDEIAWDLAGLSMPNFNAIFSLLLLALWIATFAAAWRR</sequence>
<keyword evidence="2" id="KW-1003">Cell membrane</keyword>
<dbReference type="Gene3D" id="1.20.1550.10">
    <property type="entry name" value="DsbB-like"/>
    <property type="match status" value="1"/>
</dbReference>
<dbReference type="InterPro" id="IPR024199">
    <property type="entry name" value="Uncharacterised_DsbB"/>
</dbReference>
<keyword evidence="8" id="KW-1185">Reference proteome</keyword>
<evidence type="ECO:0000256" key="5">
    <source>
        <dbReference type="ARBA" id="ARBA00023136"/>
    </source>
</evidence>
<evidence type="ECO:0000256" key="3">
    <source>
        <dbReference type="ARBA" id="ARBA00022692"/>
    </source>
</evidence>
<comment type="subcellular location">
    <subcellularLocation>
        <location evidence="1">Cell membrane</location>
        <topology evidence="1">Multi-pass membrane protein</topology>
    </subcellularLocation>
</comment>
<organism evidence="7 8">
    <name type="scientific">Mangrovicoccus algicola</name>
    <dbReference type="NCBI Taxonomy" id="2771008"/>
    <lineage>
        <taxon>Bacteria</taxon>
        <taxon>Pseudomonadati</taxon>
        <taxon>Pseudomonadota</taxon>
        <taxon>Alphaproteobacteria</taxon>
        <taxon>Rhodobacterales</taxon>
        <taxon>Paracoccaceae</taxon>
        <taxon>Mangrovicoccus</taxon>
    </lineage>
</organism>
<keyword evidence="3 6" id="KW-0812">Transmembrane</keyword>
<dbReference type="EMBL" id="JACVXA010000011">
    <property type="protein sequence ID" value="MBE3637747.1"/>
    <property type="molecule type" value="Genomic_DNA"/>
</dbReference>
<evidence type="ECO:0000313" key="8">
    <source>
        <dbReference type="Proteomes" id="UP000609121"/>
    </source>
</evidence>
<dbReference type="Pfam" id="PF02600">
    <property type="entry name" value="DsbB"/>
    <property type="match status" value="1"/>
</dbReference>
<keyword evidence="5 6" id="KW-0472">Membrane</keyword>
<comment type="caution">
    <text evidence="7">The sequence shown here is derived from an EMBL/GenBank/DDBJ whole genome shotgun (WGS) entry which is preliminary data.</text>
</comment>
<feature type="transmembrane region" description="Helical" evidence="6">
    <location>
        <begin position="66"/>
        <end position="86"/>
    </location>
</feature>
<dbReference type="AlphaFoldDB" id="A0A8J6YUC3"/>
<dbReference type="PIRSF" id="PIRSF033913">
    <property type="entry name" value="S-S_format_DsbB"/>
    <property type="match status" value="1"/>
</dbReference>
<dbReference type="RefSeq" id="WP_193180692.1">
    <property type="nucleotide sequence ID" value="NZ_JACVXA010000011.1"/>
</dbReference>
<feature type="transmembrane region" description="Helical" evidence="6">
    <location>
        <begin position="137"/>
        <end position="157"/>
    </location>
</feature>
<dbReference type="InterPro" id="IPR003752">
    <property type="entry name" value="DiS_bond_form_DsbB/BdbC"/>
</dbReference>
<dbReference type="SUPFAM" id="SSF158442">
    <property type="entry name" value="DsbB-like"/>
    <property type="match status" value="1"/>
</dbReference>
<dbReference type="PANTHER" id="PTHR36570">
    <property type="entry name" value="DISULFIDE BOND FORMATION PROTEIN B"/>
    <property type="match status" value="1"/>
</dbReference>
<gene>
    <name evidence="7" type="ORF">ICN82_05945</name>
</gene>
<evidence type="ECO:0000256" key="1">
    <source>
        <dbReference type="ARBA" id="ARBA00004651"/>
    </source>
</evidence>
<dbReference type="InterPro" id="IPR023380">
    <property type="entry name" value="DsbB-like_sf"/>
</dbReference>
<protein>
    <submittedName>
        <fullName evidence="7">Disulfide bond formation protein B</fullName>
    </submittedName>
</protein>
<evidence type="ECO:0000256" key="4">
    <source>
        <dbReference type="ARBA" id="ARBA00022989"/>
    </source>
</evidence>
<evidence type="ECO:0000256" key="2">
    <source>
        <dbReference type="ARBA" id="ARBA00022475"/>
    </source>
</evidence>
<proteinExistence type="predicted"/>
<dbReference type="PANTHER" id="PTHR36570:SF3">
    <property type="entry name" value="DISULFIDE BOND FORMATION PROTEIN B"/>
    <property type="match status" value="1"/>
</dbReference>
<name>A0A8J6YUC3_9RHOB</name>
<evidence type="ECO:0000313" key="7">
    <source>
        <dbReference type="EMBL" id="MBE3637747.1"/>
    </source>
</evidence>
<reference evidence="7" key="1">
    <citation type="submission" date="2020-09" db="EMBL/GenBank/DDBJ databases">
        <title>A novel bacterium of genus Mangrovicoccus, isolated from South China Sea.</title>
        <authorList>
            <person name="Huang H."/>
            <person name="Mo K."/>
            <person name="Hu Y."/>
        </authorList>
    </citation>
    <scope>NUCLEOTIDE SEQUENCE</scope>
    <source>
        <strain evidence="7">HB182678</strain>
    </source>
</reference>